<keyword evidence="4" id="KW-1133">Transmembrane helix</keyword>
<evidence type="ECO:0000256" key="1">
    <source>
        <dbReference type="ARBA" id="ARBA00022737"/>
    </source>
</evidence>
<reference evidence="5" key="2">
    <citation type="submission" date="2025-09" db="UniProtKB">
        <authorList>
            <consortium name="Ensembl"/>
        </authorList>
    </citation>
    <scope>IDENTIFICATION</scope>
</reference>
<dbReference type="Ensembl" id="ENSEBUT00000022080.1">
    <property type="protein sequence ID" value="ENSEBUP00000021504.1"/>
    <property type="gene ID" value="ENSEBUG00000013267.1"/>
</dbReference>
<evidence type="ECO:0000256" key="4">
    <source>
        <dbReference type="SAM" id="Phobius"/>
    </source>
</evidence>
<dbReference type="Pfam" id="PF01391">
    <property type="entry name" value="Collagen"/>
    <property type="match status" value="1"/>
</dbReference>
<protein>
    <recommendedName>
        <fullName evidence="7">Scavenger receptor class A member 5</fullName>
    </recommendedName>
</protein>
<keyword evidence="4" id="KW-0472">Membrane</keyword>
<organism evidence="5 6">
    <name type="scientific">Eptatretus burgeri</name>
    <name type="common">Inshore hagfish</name>
    <dbReference type="NCBI Taxonomy" id="7764"/>
    <lineage>
        <taxon>Eukaryota</taxon>
        <taxon>Metazoa</taxon>
        <taxon>Chordata</taxon>
        <taxon>Craniata</taxon>
        <taxon>Vertebrata</taxon>
        <taxon>Cyclostomata</taxon>
        <taxon>Myxini</taxon>
        <taxon>Myxiniformes</taxon>
        <taxon>Myxinidae</taxon>
        <taxon>Eptatretinae</taxon>
        <taxon>Eptatretus</taxon>
    </lineage>
</organism>
<dbReference type="InterPro" id="IPR050938">
    <property type="entry name" value="Collagen_Structural_Proteins"/>
</dbReference>
<keyword evidence="2" id="KW-0175">Coiled coil</keyword>
<evidence type="ECO:0000256" key="3">
    <source>
        <dbReference type="SAM" id="MobiDB-lite"/>
    </source>
</evidence>
<evidence type="ECO:0000313" key="6">
    <source>
        <dbReference type="Proteomes" id="UP000694388"/>
    </source>
</evidence>
<keyword evidence="4" id="KW-0812">Transmembrane</keyword>
<dbReference type="Proteomes" id="UP000694388">
    <property type="component" value="Unplaced"/>
</dbReference>
<proteinExistence type="predicted"/>
<dbReference type="InterPro" id="IPR008160">
    <property type="entry name" value="Collagen"/>
</dbReference>
<dbReference type="AlphaFoldDB" id="A0A8C4QXY4"/>
<dbReference type="PANTHER" id="PTHR37456:SF3">
    <property type="entry name" value="COLLAGEN ALPHA-1(XXV) CHAIN"/>
    <property type="match status" value="1"/>
</dbReference>
<keyword evidence="6" id="KW-1185">Reference proteome</keyword>
<feature type="region of interest" description="Disordered" evidence="3">
    <location>
        <begin position="224"/>
        <end position="281"/>
    </location>
</feature>
<dbReference type="PANTHER" id="PTHR37456">
    <property type="entry name" value="SI:CH211-266K2.1"/>
    <property type="match status" value="1"/>
</dbReference>
<evidence type="ECO:0000256" key="2">
    <source>
        <dbReference type="SAM" id="Coils"/>
    </source>
</evidence>
<name>A0A8C4QXY4_EPTBU</name>
<keyword evidence="1" id="KW-0677">Repeat</keyword>
<feature type="transmembrane region" description="Helical" evidence="4">
    <location>
        <begin position="63"/>
        <end position="82"/>
    </location>
</feature>
<evidence type="ECO:0000313" key="5">
    <source>
        <dbReference type="Ensembl" id="ENSEBUP00000021504.1"/>
    </source>
</evidence>
<accession>A0A8C4QXY4</accession>
<reference evidence="5" key="1">
    <citation type="submission" date="2025-08" db="UniProtKB">
        <authorList>
            <consortium name="Ensembl"/>
        </authorList>
    </citation>
    <scope>IDENTIFICATION</scope>
</reference>
<feature type="coiled-coil region" evidence="2">
    <location>
        <begin position="136"/>
        <end position="202"/>
    </location>
</feature>
<sequence length="338" mass="37652">MFNRILHSKTLEMAKWQKLKCGPDDGTGTSAVAFFFDSQNNSKGISTSSRRCSCSTTSRPVKMAIGLLFLLLLLQLLLWLSFTMYKRTQHKDETSKVEFVPGRTMDDVNRTLIEVGVLEERSEYLYITTKHGQALLQQQQNRLSQLSVALQRLHSRLVSINELLFGRNINTNQALRVLHERLRNLSQEVQAAERNQQGLAHEFSSQLRLVTNMMEDLRTASLEQTSKHHSTALAGLSGPKGGKGEPGDFGLNGWTGSKGENGETGDSGRIGIPGTRGPVGKPGDIGLRGMIGREGLWLLLHHWLGRGYAADAVSLLPVHWYSVCRPQKDDWLSQPHLV</sequence>
<evidence type="ECO:0008006" key="7">
    <source>
        <dbReference type="Google" id="ProtNLM"/>
    </source>
</evidence>